<proteinExistence type="predicted"/>
<evidence type="ECO:0000313" key="1">
    <source>
        <dbReference type="EMBL" id="SCN45787.1"/>
    </source>
</evidence>
<reference evidence="2" key="1">
    <citation type="submission" date="2016-09" db="EMBL/GenBank/DDBJ databases">
        <authorList>
            <person name="Kajsik M."/>
        </authorList>
    </citation>
    <scope>NUCLEOTIDE SEQUENCE [LARGE SCALE GENOMIC DNA]</scope>
</reference>
<evidence type="ECO:0000313" key="2">
    <source>
        <dbReference type="Proteomes" id="UP000279601"/>
    </source>
</evidence>
<sequence length="95" mass="10854">MKHTFESGSVHGPLVLEVRGNFCKLGHVDDEDLFKIHFRLDKAHLIECNQCPNIDYTDYGDDSFTFEAKDGSYGCVSFCSKENLDNFLKAIKEMQ</sequence>
<dbReference type="KEGG" id="vg:65109241"/>
<organism evidence="1 2">
    <name type="scientific">Cronobacter phage Pet-CM3-4</name>
    <dbReference type="NCBI Taxonomy" id="1892569"/>
    <lineage>
        <taxon>Viruses</taxon>
        <taxon>Duplodnaviria</taxon>
        <taxon>Heunggongvirae</taxon>
        <taxon>Uroviricota</taxon>
        <taxon>Caudoviricetes</taxon>
        <taxon>Pantevenvirales</taxon>
        <taxon>Straboviridae</taxon>
        <taxon>Tevenvirinae</taxon>
        <taxon>Karamvirus</taxon>
        <taxon>Karamvirus petcm34</taxon>
    </lineage>
</organism>
<dbReference type="RefSeq" id="YP_010091709.1">
    <property type="nucleotide sequence ID" value="NC_055726.1"/>
</dbReference>
<keyword evidence="2" id="KW-1185">Reference proteome</keyword>
<dbReference type="GeneID" id="65109241"/>
<dbReference type="Proteomes" id="UP000279601">
    <property type="component" value="Segment"/>
</dbReference>
<accession>A0A1D3RL12</accession>
<dbReference type="EMBL" id="LT614807">
    <property type="protein sequence ID" value="SCN45787.1"/>
    <property type="molecule type" value="Genomic_DNA"/>
</dbReference>
<protein>
    <submittedName>
        <fullName evidence="1">Uncharacterized protein</fullName>
    </submittedName>
</protein>
<name>A0A1D3RL12_9CAUD</name>